<feature type="compositionally biased region" description="Low complexity" evidence="1">
    <location>
        <begin position="193"/>
        <end position="210"/>
    </location>
</feature>
<dbReference type="PANTHER" id="PTHR37456:SF6">
    <property type="entry name" value="COLLAGEN ALPHA-1(XXIII) CHAIN-LIKE ISOFORM X2"/>
    <property type="match status" value="1"/>
</dbReference>
<feature type="compositionally biased region" description="Pro residues" evidence="1">
    <location>
        <begin position="128"/>
        <end position="138"/>
    </location>
</feature>
<proteinExistence type="predicted"/>
<feature type="region of interest" description="Disordered" evidence="1">
    <location>
        <begin position="113"/>
        <end position="219"/>
    </location>
</feature>
<dbReference type="AlphaFoldDB" id="A0A8J2RQY9"/>
<accession>A0A8J2RQY9</accession>
<dbReference type="Proteomes" id="UP000789390">
    <property type="component" value="Unassembled WGS sequence"/>
</dbReference>
<keyword evidence="2" id="KW-0732">Signal</keyword>
<reference evidence="3" key="1">
    <citation type="submission" date="2021-11" db="EMBL/GenBank/DDBJ databases">
        <authorList>
            <person name="Schell T."/>
        </authorList>
    </citation>
    <scope>NUCLEOTIDE SEQUENCE</scope>
    <source>
        <strain evidence="3">M5</strain>
    </source>
</reference>
<dbReference type="EMBL" id="CAKKLH010000290">
    <property type="protein sequence ID" value="CAH0108992.1"/>
    <property type="molecule type" value="Genomic_DNA"/>
</dbReference>
<evidence type="ECO:0000313" key="3">
    <source>
        <dbReference type="EMBL" id="CAH0108992.1"/>
    </source>
</evidence>
<feature type="signal peptide" evidence="2">
    <location>
        <begin position="1"/>
        <end position="22"/>
    </location>
</feature>
<dbReference type="InterPro" id="IPR050938">
    <property type="entry name" value="Collagen_Structural_Proteins"/>
</dbReference>
<keyword evidence="4" id="KW-1185">Reference proteome</keyword>
<comment type="caution">
    <text evidence="3">The sequence shown here is derived from an EMBL/GenBank/DDBJ whole genome shotgun (WGS) entry which is preliminary data.</text>
</comment>
<gene>
    <name evidence="3" type="ORF">DGAL_LOCUS12452</name>
</gene>
<dbReference type="OrthoDB" id="6388539at2759"/>
<sequence length="219" mass="23268">MSPSFLLNGCTILAFLVASSIGQYDEFRLNPVASSDTICPDFPNPFLQCYHHGQLFEIQSRRAQQHGDPSYALPASDSNLDLFTNSPRYFNHLKSGAHWFDWPHTTIKAYNKKPSIKGEKGEKGWPGTPGPYGPPGPPGYKGNDGSPGPKGPDGMTGYKGDKGDSGYPGTPGEKGVMGYPGAPGNPGPKGEPCSCYETTTSSTTKAYSTAIPTTSATGR</sequence>
<evidence type="ECO:0000313" key="4">
    <source>
        <dbReference type="Proteomes" id="UP000789390"/>
    </source>
</evidence>
<organism evidence="3 4">
    <name type="scientific">Daphnia galeata</name>
    <dbReference type="NCBI Taxonomy" id="27404"/>
    <lineage>
        <taxon>Eukaryota</taxon>
        <taxon>Metazoa</taxon>
        <taxon>Ecdysozoa</taxon>
        <taxon>Arthropoda</taxon>
        <taxon>Crustacea</taxon>
        <taxon>Branchiopoda</taxon>
        <taxon>Diplostraca</taxon>
        <taxon>Cladocera</taxon>
        <taxon>Anomopoda</taxon>
        <taxon>Daphniidae</taxon>
        <taxon>Daphnia</taxon>
    </lineage>
</organism>
<dbReference type="Pfam" id="PF01391">
    <property type="entry name" value="Collagen"/>
    <property type="match status" value="1"/>
</dbReference>
<dbReference type="InterPro" id="IPR008160">
    <property type="entry name" value="Collagen"/>
</dbReference>
<dbReference type="PANTHER" id="PTHR37456">
    <property type="entry name" value="SI:CH211-266K2.1"/>
    <property type="match status" value="1"/>
</dbReference>
<protein>
    <submittedName>
        <fullName evidence="3">Uncharacterized protein</fullName>
    </submittedName>
</protein>
<evidence type="ECO:0000256" key="1">
    <source>
        <dbReference type="SAM" id="MobiDB-lite"/>
    </source>
</evidence>
<feature type="chain" id="PRO_5035202843" evidence="2">
    <location>
        <begin position="23"/>
        <end position="219"/>
    </location>
</feature>
<evidence type="ECO:0000256" key="2">
    <source>
        <dbReference type="SAM" id="SignalP"/>
    </source>
</evidence>
<name>A0A8J2RQY9_9CRUS</name>
<dbReference type="Gene3D" id="1.20.5.320">
    <property type="entry name" value="6-Phosphogluconate Dehydrogenase, domain 3"/>
    <property type="match status" value="1"/>
</dbReference>